<feature type="compositionally biased region" description="Acidic residues" evidence="1">
    <location>
        <begin position="37"/>
        <end position="47"/>
    </location>
</feature>
<gene>
    <name evidence="2" type="ORF">P7K49_013065</name>
</gene>
<evidence type="ECO:0000256" key="1">
    <source>
        <dbReference type="SAM" id="MobiDB-lite"/>
    </source>
</evidence>
<evidence type="ECO:0000313" key="3">
    <source>
        <dbReference type="Proteomes" id="UP001266305"/>
    </source>
</evidence>
<accession>A0ABQ9VEU2</accession>
<protein>
    <submittedName>
        <fullName evidence="2">Uncharacterized protein</fullName>
    </submittedName>
</protein>
<reference evidence="2 3" key="1">
    <citation type="submission" date="2023-05" db="EMBL/GenBank/DDBJ databases">
        <title>B98-5 Cell Line De Novo Hybrid Assembly: An Optical Mapping Approach.</title>
        <authorList>
            <person name="Kananen K."/>
            <person name="Auerbach J.A."/>
            <person name="Kautto E."/>
            <person name="Blachly J.S."/>
        </authorList>
    </citation>
    <scope>NUCLEOTIDE SEQUENCE [LARGE SCALE GENOMIC DNA]</scope>
    <source>
        <strain evidence="2">B95-8</strain>
        <tissue evidence="2">Cell line</tissue>
    </source>
</reference>
<feature type="region of interest" description="Disordered" evidence="1">
    <location>
        <begin position="229"/>
        <end position="252"/>
    </location>
</feature>
<organism evidence="2 3">
    <name type="scientific">Saguinus oedipus</name>
    <name type="common">Cotton-top tamarin</name>
    <name type="synonym">Oedipomidas oedipus</name>
    <dbReference type="NCBI Taxonomy" id="9490"/>
    <lineage>
        <taxon>Eukaryota</taxon>
        <taxon>Metazoa</taxon>
        <taxon>Chordata</taxon>
        <taxon>Craniata</taxon>
        <taxon>Vertebrata</taxon>
        <taxon>Euteleostomi</taxon>
        <taxon>Mammalia</taxon>
        <taxon>Eutheria</taxon>
        <taxon>Euarchontoglires</taxon>
        <taxon>Primates</taxon>
        <taxon>Haplorrhini</taxon>
        <taxon>Platyrrhini</taxon>
        <taxon>Cebidae</taxon>
        <taxon>Callitrichinae</taxon>
        <taxon>Saguinus</taxon>
    </lineage>
</organism>
<feature type="region of interest" description="Disordered" evidence="1">
    <location>
        <begin position="157"/>
        <end position="180"/>
    </location>
</feature>
<name>A0ABQ9VEU2_SAGOE</name>
<feature type="region of interest" description="Disordered" evidence="1">
    <location>
        <begin position="31"/>
        <end position="65"/>
    </location>
</feature>
<evidence type="ECO:0000313" key="2">
    <source>
        <dbReference type="EMBL" id="KAK2107900.1"/>
    </source>
</evidence>
<sequence>MGTCSGLASKPLTNRWMLCSSLVAASFSAQDLGDKDSELEESVEESVEERLLSSEPESTATEAGLEARAATLPSRGPAAAAMEGGGEQAAAVGDRHQDRVGAVAQPRAHGVQIEEGVAVHRAGSRRSHVRVRVREQPSERGHGQALRSQDVLLEVEGQGGRGSPGQSLRCGGRGHGHRIQAEMPVEPPDTVARRGPMPAAAMLEKAPPMANWPGCRKSGCPLKNCWPARSGRSRGWAVGPGPKAQRPRPSAP</sequence>
<dbReference type="EMBL" id="JASSZA010000006">
    <property type="protein sequence ID" value="KAK2107900.1"/>
    <property type="molecule type" value="Genomic_DNA"/>
</dbReference>
<comment type="caution">
    <text evidence="2">The sequence shown here is derived from an EMBL/GenBank/DDBJ whole genome shotgun (WGS) entry which is preliminary data.</text>
</comment>
<keyword evidence="3" id="KW-1185">Reference proteome</keyword>
<proteinExistence type="predicted"/>
<dbReference type="Proteomes" id="UP001266305">
    <property type="component" value="Unassembled WGS sequence"/>
</dbReference>